<gene>
    <name evidence="2" type="ORF">CA982_04985</name>
</gene>
<sequence>MTWQEFTDEYSRGGAIRLGSWSVASCPGDLVECRATLAIADRIRSCSAVAAGPIGAMTSILYDVGAPVQIVRLHQRVVDGVVTTFLLCENDGRQAWAAGEGASADEANVHALVAGANRLLDADRVGV</sequence>
<dbReference type="STRING" id="417102.CA982_04985"/>
<organism evidence="2 3">
    <name type="scientific">Gordonia lacunae</name>
    <dbReference type="NCBI Taxonomy" id="417102"/>
    <lineage>
        <taxon>Bacteria</taxon>
        <taxon>Bacillati</taxon>
        <taxon>Actinomycetota</taxon>
        <taxon>Actinomycetes</taxon>
        <taxon>Mycobacteriales</taxon>
        <taxon>Gordoniaceae</taxon>
        <taxon>Gordonia</taxon>
    </lineage>
</organism>
<dbReference type="Proteomes" id="UP000194632">
    <property type="component" value="Unassembled WGS sequence"/>
</dbReference>
<dbReference type="Gene3D" id="3.30.160.270">
    <property type="match status" value="1"/>
</dbReference>
<keyword evidence="3" id="KW-1185">Reference proteome</keyword>
<dbReference type="GO" id="GO:0016740">
    <property type="term" value="F:transferase activity"/>
    <property type="evidence" value="ECO:0007669"/>
    <property type="project" value="UniProtKB-KW"/>
</dbReference>
<protein>
    <recommendedName>
        <fullName evidence="4">Homocitrate synthase</fullName>
    </recommendedName>
</protein>
<dbReference type="OrthoDB" id="4773719at2"/>
<dbReference type="SUPFAM" id="SSF110921">
    <property type="entry name" value="2-isopropylmalate synthase LeuA, allosteric (dimerisation) domain"/>
    <property type="match status" value="1"/>
</dbReference>
<evidence type="ECO:0000256" key="1">
    <source>
        <dbReference type="ARBA" id="ARBA00022679"/>
    </source>
</evidence>
<comment type="caution">
    <text evidence="2">The sequence shown here is derived from an EMBL/GenBank/DDBJ whole genome shotgun (WGS) entry which is preliminary data.</text>
</comment>
<proteinExistence type="predicted"/>
<accession>A0A243QEH2</accession>
<evidence type="ECO:0000313" key="3">
    <source>
        <dbReference type="Proteomes" id="UP000194632"/>
    </source>
</evidence>
<dbReference type="EMBL" id="NGFO01000004">
    <property type="protein sequence ID" value="OUC80168.1"/>
    <property type="molecule type" value="Genomic_DNA"/>
</dbReference>
<dbReference type="AlphaFoldDB" id="A0A243QEH2"/>
<dbReference type="InterPro" id="IPR036230">
    <property type="entry name" value="LeuA_allosteric_dom_sf"/>
</dbReference>
<dbReference type="RefSeq" id="WP_086534353.1">
    <property type="nucleotide sequence ID" value="NZ_JBLKRZ010000001.1"/>
</dbReference>
<keyword evidence="1" id="KW-0808">Transferase</keyword>
<evidence type="ECO:0008006" key="4">
    <source>
        <dbReference type="Google" id="ProtNLM"/>
    </source>
</evidence>
<name>A0A243QEH2_9ACTN</name>
<evidence type="ECO:0000313" key="2">
    <source>
        <dbReference type="EMBL" id="OUC80168.1"/>
    </source>
</evidence>
<reference evidence="2 3" key="1">
    <citation type="submission" date="2017-05" db="EMBL/GenBank/DDBJ databases">
        <title>Biotechnological potential of actinobacteria isolated from South African environments.</title>
        <authorList>
            <person name="Le Roes-Hill M."/>
            <person name="Prins A."/>
            <person name="Durrell K.A."/>
        </authorList>
    </citation>
    <scope>NUCLEOTIDE SEQUENCE [LARGE SCALE GENOMIC DNA]</scope>
    <source>
        <strain evidence="2">BS2</strain>
    </source>
</reference>